<sequence length="273" mass="30842">MFHHEDNTLEHRIYAASMCSFHSDSGKYIADHVTEHLSNDSAAWVFENSTLEHRICAASAPSFHSDEGRYMADEVIETSVDQERSLKIPNEVDVDSQEAGGVVAFPPPLEDFVWFDGRLCPRAEIPSVLLDFHDIFEGDGSQTPTFDTQWVNARQARDALRDNGRSTEEPGHNVSLDKLRPRSVTAATSICNVDAPADNSDRIPQIQVSTSTISHSMPDSLLPAIQTKPAMTYQRAKKLLGMSWRDSMRAKILYKDSQKRFSKDLKRFRRFLQ</sequence>
<name>A0A409VZ41_9AGAR</name>
<dbReference type="InParanoid" id="A0A409VZ41"/>
<organism evidence="1 2">
    <name type="scientific">Gymnopilus dilepis</name>
    <dbReference type="NCBI Taxonomy" id="231916"/>
    <lineage>
        <taxon>Eukaryota</taxon>
        <taxon>Fungi</taxon>
        <taxon>Dikarya</taxon>
        <taxon>Basidiomycota</taxon>
        <taxon>Agaricomycotina</taxon>
        <taxon>Agaricomycetes</taxon>
        <taxon>Agaricomycetidae</taxon>
        <taxon>Agaricales</taxon>
        <taxon>Agaricineae</taxon>
        <taxon>Hymenogastraceae</taxon>
        <taxon>Gymnopilus</taxon>
    </lineage>
</organism>
<evidence type="ECO:0000313" key="1">
    <source>
        <dbReference type="EMBL" id="PPQ71534.1"/>
    </source>
</evidence>
<proteinExistence type="predicted"/>
<dbReference type="AlphaFoldDB" id="A0A409VZ41"/>
<evidence type="ECO:0000313" key="2">
    <source>
        <dbReference type="Proteomes" id="UP000284706"/>
    </source>
</evidence>
<keyword evidence="2" id="KW-1185">Reference proteome</keyword>
<dbReference type="EMBL" id="NHYE01005498">
    <property type="protein sequence ID" value="PPQ71534.1"/>
    <property type="molecule type" value="Genomic_DNA"/>
</dbReference>
<dbReference type="Proteomes" id="UP000284706">
    <property type="component" value="Unassembled WGS sequence"/>
</dbReference>
<protein>
    <submittedName>
        <fullName evidence="1">Uncharacterized protein</fullName>
    </submittedName>
</protein>
<dbReference type="OrthoDB" id="10673745at2759"/>
<comment type="caution">
    <text evidence="1">The sequence shown here is derived from an EMBL/GenBank/DDBJ whole genome shotgun (WGS) entry which is preliminary data.</text>
</comment>
<reference evidence="1 2" key="1">
    <citation type="journal article" date="2018" name="Evol. Lett.">
        <title>Horizontal gene cluster transfer increased hallucinogenic mushroom diversity.</title>
        <authorList>
            <person name="Reynolds H.T."/>
            <person name="Vijayakumar V."/>
            <person name="Gluck-Thaler E."/>
            <person name="Korotkin H.B."/>
            <person name="Matheny P.B."/>
            <person name="Slot J.C."/>
        </authorList>
    </citation>
    <scope>NUCLEOTIDE SEQUENCE [LARGE SCALE GENOMIC DNA]</scope>
    <source>
        <strain evidence="1 2">SRW20</strain>
    </source>
</reference>
<accession>A0A409VZ41</accession>
<gene>
    <name evidence="1" type="ORF">CVT26_010394</name>
</gene>